<feature type="non-terminal residue" evidence="2">
    <location>
        <position position="1"/>
    </location>
</feature>
<accession>A0A016RRQ9</accession>
<organism evidence="2 3">
    <name type="scientific">Ancylostoma ceylanicum</name>
    <dbReference type="NCBI Taxonomy" id="53326"/>
    <lineage>
        <taxon>Eukaryota</taxon>
        <taxon>Metazoa</taxon>
        <taxon>Ecdysozoa</taxon>
        <taxon>Nematoda</taxon>
        <taxon>Chromadorea</taxon>
        <taxon>Rhabditida</taxon>
        <taxon>Rhabditina</taxon>
        <taxon>Rhabditomorpha</taxon>
        <taxon>Strongyloidea</taxon>
        <taxon>Ancylostomatidae</taxon>
        <taxon>Ancylostomatinae</taxon>
        <taxon>Ancylostoma</taxon>
    </lineage>
</organism>
<sequence>MSSENLFSPMESTGSSIPVGAEAIKYNNSHHHRPASSRKLFTNHKNENRYASGNSPAVDG</sequence>
<dbReference type="Proteomes" id="UP000024635">
    <property type="component" value="Unassembled WGS sequence"/>
</dbReference>
<keyword evidence="3" id="KW-1185">Reference proteome</keyword>
<reference evidence="3" key="1">
    <citation type="journal article" date="2015" name="Nat. Genet.">
        <title>The genome and transcriptome of the zoonotic hookworm Ancylostoma ceylanicum identify infection-specific gene families.</title>
        <authorList>
            <person name="Schwarz E.M."/>
            <person name="Hu Y."/>
            <person name="Antoshechkin I."/>
            <person name="Miller M.M."/>
            <person name="Sternberg P.W."/>
            <person name="Aroian R.V."/>
        </authorList>
    </citation>
    <scope>NUCLEOTIDE SEQUENCE</scope>
    <source>
        <strain evidence="3">HY135</strain>
    </source>
</reference>
<feature type="compositionally biased region" description="Polar residues" evidence="1">
    <location>
        <begin position="49"/>
        <end position="60"/>
    </location>
</feature>
<name>A0A016RRQ9_9BILA</name>
<protein>
    <submittedName>
        <fullName evidence="2">Uncharacterized protein</fullName>
    </submittedName>
</protein>
<gene>
    <name evidence="2" type="primary">Acey_s0393.g591</name>
    <name evidence="2" type="ORF">Y032_0393g591</name>
</gene>
<evidence type="ECO:0000313" key="2">
    <source>
        <dbReference type="EMBL" id="EYB81050.1"/>
    </source>
</evidence>
<feature type="compositionally biased region" description="Polar residues" evidence="1">
    <location>
        <begin position="1"/>
        <end position="16"/>
    </location>
</feature>
<dbReference type="EMBL" id="JARK01001729">
    <property type="protein sequence ID" value="EYB81050.1"/>
    <property type="molecule type" value="Genomic_DNA"/>
</dbReference>
<comment type="caution">
    <text evidence="2">The sequence shown here is derived from an EMBL/GenBank/DDBJ whole genome shotgun (WGS) entry which is preliminary data.</text>
</comment>
<evidence type="ECO:0000313" key="3">
    <source>
        <dbReference type="Proteomes" id="UP000024635"/>
    </source>
</evidence>
<evidence type="ECO:0000256" key="1">
    <source>
        <dbReference type="SAM" id="MobiDB-lite"/>
    </source>
</evidence>
<dbReference type="AlphaFoldDB" id="A0A016RRQ9"/>
<proteinExistence type="predicted"/>
<feature type="region of interest" description="Disordered" evidence="1">
    <location>
        <begin position="1"/>
        <end position="60"/>
    </location>
</feature>